<reference evidence="19" key="1">
    <citation type="journal article" date="2010" name="Comp. Biochem. Physiol. C Toxicol. Pharmacol.">
        <title>The role of multixenobiotic transporters in predatory marine molluscs as counter-defense mechanisms against dietary allelochemicals.</title>
        <authorList>
            <person name="Whalen K.E."/>
            <person name="Sotka E.E."/>
            <person name="Goldstone J.V."/>
            <person name="Hahn M.E."/>
        </authorList>
    </citation>
    <scope>NUCLEOTIDE SEQUENCE</scope>
</reference>
<comment type="subcellular location">
    <subcellularLocation>
        <location evidence="2">Cell membrane</location>
        <topology evidence="2">Multi-pass membrane protein</topology>
    </subcellularLocation>
    <subcellularLocation>
        <location evidence="1">Vacuole membrane</location>
        <topology evidence="1">Multi-pass membrane protein</topology>
    </subcellularLocation>
</comment>
<feature type="domain" description="ABC transporter" evidence="17">
    <location>
        <begin position="1354"/>
        <end position="1549"/>
    </location>
</feature>
<accession>B1PRK8</accession>
<evidence type="ECO:0000256" key="5">
    <source>
        <dbReference type="ARBA" id="ARBA00022475"/>
    </source>
</evidence>
<dbReference type="CDD" id="cd18603">
    <property type="entry name" value="ABC_6TM_MRP1_2_3_6_D2_like"/>
    <property type="match status" value="1"/>
</dbReference>
<proteinExistence type="evidence at transcript level"/>
<evidence type="ECO:0000256" key="8">
    <source>
        <dbReference type="ARBA" id="ARBA00022741"/>
    </source>
</evidence>
<dbReference type="EMBL" id="EU487194">
    <property type="protein sequence ID" value="ACA53361.1"/>
    <property type="molecule type" value="mRNA"/>
</dbReference>
<evidence type="ECO:0000256" key="7">
    <source>
        <dbReference type="ARBA" id="ARBA00022737"/>
    </source>
</evidence>
<dbReference type="InterPro" id="IPR056227">
    <property type="entry name" value="TMD0_ABC"/>
</dbReference>
<dbReference type="GO" id="GO:0005774">
    <property type="term" value="C:vacuolar membrane"/>
    <property type="evidence" value="ECO:0007669"/>
    <property type="project" value="UniProtKB-SubCell"/>
</dbReference>
<dbReference type="GO" id="GO:0015431">
    <property type="term" value="F:ABC-type glutathione S-conjugate transporter activity"/>
    <property type="evidence" value="ECO:0007669"/>
    <property type="project" value="UniProtKB-EC"/>
</dbReference>
<evidence type="ECO:0000256" key="12">
    <source>
        <dbReference type="ARBA" id="ARBA00023136"/>
    </source>
</evidence>
<evidence type="ECO:0000256" key="1">
    <source>
        <dbReference type="ARBA" id="ARBA00004128"/>
    </source>
</evidence>
<feature type="transmembrane region" description="Helical" evidence="16">
    <location>
        <begin position="599"/>
        <end position="624"/>
    </location>
</feature>
<dbReference type="PROSITE" id="PS00211">
    <property type="entry name" value="ABC_TRANSPORTER_1"/>
    <property type="match status" value="2"/>
</dbReference>
<dbReference type="InterPro" id="IPR005292">
    <property type="entry name" value="MRP"/>
</dbReference>
<dbReference type="InterPro" id="IPR050173">
    <property type="entry name" value="ABC_transporter_C-like"/>
</dbReference>
<sequence length="1549" mass="173630">MDFNITTMQQSSSSSSSSPSLLGLNTTTTTIHPNNITTLDPDEDLSSFEKFCGDSSFWDTDLLLDSPYPKFTKCFREVALAWIPCLIYLMGCPLYFYHLSKMASVPIRIGIVNVAKTICGICLVGITIATIIVRVADDRDDTPDALYVSEAFKLVCFILSLFMSQQERRKGVVSSPVNWLFWLVLFIVGIVPFYSNLKEDTRHSDKFGFIMFYFYHTFILLSLIIASFVEPRCEEYLDLSKSNSMYHYPSPETSASFPNRLSIWWMTSLIILGFKRSLEEDDIYDLEPADRNTNLMKKFLVTWDKEKAKVEKYNRKVKVPNKPVFQERNKDKWATEFDENTPLIATVSKAKSEKEENPTSKKSPYKQVSVMKVLLLDHGYMLLPALMAKTCFDLLLFATPKITEALLDYITFRDQYHEWRGYALAASYLAVNSIASVGGNQAIFYTKRAGMRMKATLINAIYRKSLTAASIGDETSKGEVVNLMSVDCQRIEDLAQYINFVFSAPGQIILALILLYDQLGVAMFAGIGVLFTIIPINALIGYFFQKWQKLQMKYKDDRIKLLSEVLNGIKVLKLYAWEGSFQEKIGAIRHIELRIIKNISLLIACLLYFFLSLPNVVQVVSYGVHVADKGYLDPTVAFVSLQLFNMLNGPLTILPLFIPIVIQCIVSIARISDYLSKPDIKTDVVHVDRHAKNAISIENGDFTWTLDQPISTLRNINLEIKSGSLVAVVGTVGCGKSSLISAALGEMERLGGRVTVKGSIAYVPQEAWIQNATLRDNILFGKDYREHMYKKIIDACALQSDIDILPGGDKTEIGEKGINVSGGQKQRVSLARAVYSDQDIYLLDDPLSAVDSHVGKHIFQEVIGQKGVLKHKTRLLVTHGIQWLPLVDNIFVVSNGEISEKGTYTELLEKDGHFAQFIKEYAQENKNDSDEGEAKPLFQRQESAISGDSSDFGTSSLRKRKLSYAQRPSTASRRHSAWDGNSLLEKSLEASKAAARAGTKLTEDEVGLSGKVKLEIYLKYLRELGVATCVGAFILYGCWAGCTCFAGIWLTEWTGDSYLLNLSNKDTDKYDDETDKYLGVYAAASISQGLFIMVFSFIAAFQMTSAAGVLHNRMLHNVLRTPMSFFDTTPIGRIMNRFSRDVEVLDNILPLSMKQVMNVGGQVIITIVNISYGTPIFLVALLPLSIIYIAIQLVYIPTCRQLRRINSITRSPIYVHFSETLSGASSIRAYGMQERFIEESMRRIDHNVKFYFSSIAAASWLSFRLQFLGNMVIFAAAIFAVAASDIDPSVVGLSVSYASMMTNALEQLVSVISETETNIISVERLQEYTNAPQEAAWILDHHRPKPDWPEKGNIVFDNYQTRYRPGLDLVLRDLTCSIKGGEKIGIVGRTGAGKSSMTVALFRIIEAADGKIIIDGEDVAKMGIHDLRNKITILPQEPVIFSGTLRMNLDPFNKYTEPDMWNALEHSYLKEFVEGLPGKLDYECGEEGSNLSVGQRQLVCLARTLLRKTKILVLDEATAAVDMETDDLIQATIRTQFKECTVLTIAHRL</sequence>
<keyword evidence="12 16" id="KW-0472">Membrane</keyword>
<feature type="transmembrane region" description="Helical" evidence="16">
    <location>
        <begin position="651"/>
        <end position="671"/>
    </location>
</feature>
<feature type="domain" description="ABC transmembrane type-1" evidence="18">
    <location>
        <begin position="1077"/>
        <end position="1317"/>
    </location>
</feature>
<dbReference type="PROSITE" id="PS50929">
    <property type="entry name" value="ABC_TM1F"/>
    <property type="match status" value="2"/>
</dbReference>
<evidence type="ECO:0000256" key="16">
    <source>
        <dbReference type="SAM" id="Phobius"/>
    </source>
</evidence>
<evidence type="ECO:0000256" key="2">
    <source>
        <dbReference type="ARBA" id="ARBA00004651"/>
    </source>
</evidence>
<evidence type="ECO:0000256" key="13">
    <source>
        <dbReference type="ARBA" id="ARBA00024220"/>
    </source>
</evidence>
<dbReference type="EC" id="7.6.2.3" evidence="13"/>
<feature type="transmembrane region" description="Helical" evidence="16">
    <location>
        <begin position="79"/>
        <end position="97"/>
    </location>
</feature>
<evidence type="ECO:0000256" key="11">
    <source>
        <dbReference type="ARBA" id="ARBA00022989"/>
    </source>
</evidence>
<dbReference type="InterPro" id="IPR003593">
    <property type="entry name" value="AAA+_ATPase"/>
</dbReference>
<dbReference type="PANTHER" id="PTHR24223">
    <property type="entry name" value="ATP-BINDING CASSETTE SUB-FAMILY C"/>
    <property type="match status" value="1"/>
</dbReference>
<evidence type="ECO:0000256" key="6">
    <source>
        <dbReference type="ARBA" id="ARBA00022692"/>
    </source>
</evidence>
<dbReference type="SMART" id="SM00382">
    <property type="entry name" value="AAA"/>
    <property type="match status" value="2"/>
</dbReference>
<organism evidence="19">
    <name type="scientific">Tritonicula hamnerorum</name>
    <dbReference type="NCBI Taxonomy" id="508446"/>
    <lineage>
        <taxon>Eukaryota</taxon>
        <taxon>Metazoa</taxon>
        <taxon>Spiralia</taxon>
        <taxon>Lophotrochozoa</taxon>
        <taxon>Mollusca</taxon>
        <taxon>Gastropoda</taxon>
        <taxon>Heterobranchia</taxon>
        <taxon>Euthyneura</taxon>
        <taxon>Nudipleura</taxon>
        <taxon>Nudibranchia</taxon>
        <taxon>Cladobranchia</taxon>
        <taxon>Dendronotoidea</taxon>
        <taxon>Tritoniidae</taxon>
        <taxon>Tritonicula</taxon>
    </lineage>
</organism>
<dbReference type="FunFam" id="1.20.1560.10:FF:000001">
    <property type="entry name" value="ATP-binding cassette subfamily C member 1"/>
    <property type="match status" value="1"/>
</dbReference>
<dbReference type="InterPro" id="IPR036640">
    <property type="entry name" value="ABC1_TM_sf"/>
</dbReference>
<keyword evidence="7" id="KW-0677">Repeat</keyword>
<evidence type="ECO:0000256" key="14">
    <source>
        <dbReference type="ARBA" id="ARBA00047523"/>
    </source>
</evidence>
<dbReference type="InterPro" id="IPR017871">
    <property type="entry name" value="ABC_transporter-like_CS"/>
</dbReference>
<feature type="transmembrane region" description="Helical" evidence="16">
    <location>
        <begin position="522"/>
        <end position="544"/>
    </location>
</feature>
<keyword evidence="5" id="KW-1003">Cell membrane</keyword>
<evidence type="ECO:0000256" key="4">
    <source>
        <dbReference type="ARBA" id="ARBA00022448"/>
    </source>
</evidence>
<feature type="domain" description="ABC transmembrane type-1" evidence="18">
    <location>
        <begin position="385"/>
        <end position="663"/>
    </location>
</feature>
<dbReference type="Pfam" id="PF00005">
    <property type="entry name" value="ABC_tran"/>
    <property type="match status" value="2"/>
</dbReference>
<feature type="transmembrane region" description="Helical" evidence="16">
    <location>
        <begin position="145"/>
        <end position="164"/>
    </location>
</feature>
<dbReference type="Gene3D" id="1.20.1560.10">
    <property type="entry name" value="ABC transporter type 1, transmembrane domain"/>
    <property type="match status" value="2"/>
</dbReference>
<evidence type="ECO:0000256" key="3">
    <source>
        <dbReference type="ARBA" id="ARBA00009726"/>
    </source>
</evidence>
<dbReference type="Pfam" id="PF24357">
    <property type="entry name" value="TMD0_ABC"/>
    <property type="match status" value="1"/>
</dbReference>
<dbReference type="FunFam" id="3.40.50.300:FF:000293">
    <property type="entry name" value="ATP binding cassette subfamily C member 1"/>
    <property type="match status" value="1"/>
</dbReference>
<dbReference type="GO" id="GO:0005886">
    <property type="term" value="C:plasma membrane"/>
    <property type="evidence" value="ECO:0007669"/>
    <property type="project" value="UniProtKB-SubCell"/>
</dbReference>
<feature type="transmembrane region" description="Helical" evidence="16">
    <location>
        <begin position="207"/>
        <end position="229"/>
    </location>
</feature>
<evidence type="ECO:0000256" key="9">
    <source>
        <dbReference type="ARBA" id="ARBA00022840"/>
    </source>
</evidence>
<dbReference type="SUPFAM" id="SSF52540">
    <property type="entry name" value="P-loop containing nucleoside triphosphate hydrolases"/>
    <property type="match status" value="2"/>
</dbReference>
<protein>
    <recommendedName>
        <fullName evidence="13">ABC-type glutathione-S-conjugate transporter</fullName>
        <ecNumber evidence="13">7.6.2.3</ecNumber>
    </recommendedName>
</protein>
<dbReference type="CDD" id="cd03244">
    <property type="entry name" value="ABCC_MRP_domain2"/>
    <property type="match status" value="1"/>
</dbReference>
<feature type="transmembrane region" description="Helical" evidence="16">
    <location>
        <begin position="1178"/>
        <end position="1196"/>
    </location>
</feature>
<feature type="domain" description="ABC transporter" evidence="17">
    <location>
        <begin position="697"/>
        <end position="920"/>
    </location>
</feature>
<dbReference type="GO" id="GO:0016887">
    <property type="term" value="F:ATP hydrolysis activity"/>
    <property type="evidence" value="ECO:0007669"/>
    <property type="project" value="InterPro"/>
</dbReference>
<comment type="similarity">
    <text evidence="3">Belongs to the ABC transporter superfamily. ABCC family. Conjugate transporter (TC 3.A.1.208) subfamily.</text>
</comment>
<dbReference type="CDD" id="cd03250">
    <property type="entry name" value="ABCC_MRP_domain1"/>
    <property type="match status" value="1"/>
</dbReference>
<dbReference type="FunFam" id="1.20.1560.10:FF:000006">
    <property type="entry name" value="ATP-binding cassette, sub-family C (CFTR/MRP), member 9"/>
    <property type="match status" value="1"/>
</dbReference>
<feature type="transmembrane region" description="Helical" evidence="16">
    <location>
        <begin position="419"/>
        <end position="444"/>
    </location>
</feature>
<dbReference type="NCBIfam" id="TIGR00957">
    <property type="entry name" value="MRP_assoc_pro"/>
    <property type="match status" value="1"/>
</dbReference>
<comment type="catalytic activity">
    <reaction evidence="14">
        <text>leukotriene C4(in) + ATP + H2O = leukotriene C4(out) + ADP + phosphate + H(+)</text>
        <dbReference type="Rhea" id="RHEA:38963"/>
        <dbReference type="ChEBI" id="CHEBI:15377"/>
        <dbReference type="ChEBI" id="CHEBI:15378"/>
        <dbReference type="ChEBI" id="CHEBI:30616"/>
        <dbReference type="ChEBI" id="CHEBI:43474"/>
        <dbReference type="ChEBI" id="CHEBI:57973"/>
        <dbReference type="ChEBI" id="CHEBI:456216"/>
    </reaction>
    <physiologicalReaction direction="left-to-right" evidence="14">
        <dbReference type="Rhea" id="RHEA:38964"/>
    </physiologicalReaction>
</comment>
<feature type="transmembrane region" description="Helical" evidence="16">
    <location>
        <begin position="497"/>
        <end position="516"/>
    </location>
</feature>
<dbReference type="InterPro" id="IPR011527">
    <property type="entry name" value="ABC1_TM_dom"/>
</dbReference>
<keyword evidence="9 19" id="KW-0067">ATP-binding</keyword>
<dbReference type="GO" id="GO:0005524">
    <property type="term" value="F:ATP binding"/>
    <property type="evidence" value="ECO:0007669"/>
    <property type="project" value="UniProtKB-KW"/>
</dbReference>
<feature type="region of interest" description="Disordered" evidence="15">
    <location>
        <begin position="1"/>
        <end position="22"/>
    </location>
</feature>
<dbReference type="FunFam" id="3.40.50.300:FF:000074">
    <property type="entry name" value="Multidrug resistance-associated protein 5 isoform 1"/>
    <property type="match status" value="1"/>
</dbReference>
<dbReference type="PROSITE" id="PS50893">
    <property type="entry name" value="ABC_TRANSPORTER_2"/>
    <property type="match status" value="2"/>
</dbReference>
<feature type="transmembrane region" description="Helical" evidence="16">
    <location>
        <begin position="1024"/>
        <end position="1050"/>
    </location>
</feature>
<evidence type="ECO:0000256" key="15">
    <source>
        <dbReference type="SAM" id="MobiDB-lite"/>
    </source>
</evidence>
<feature type="non-terminal residue" evidence="19">
    <location>
        <position position="1549"/>
    </location>
</feature>
<feature type="transmembrane region" description="Helical" evidence="16">
    <location>
        <begin position="109"/>
        <end position="133"/>
    </location>
</feature>
<keyword evidence="10" id="KW-1278">Translocase</keyword>
<evidence type="ECO:0000313" key="19">
    <source>
        <dbReference type="EMBL" id="ACA53361.1"/>
    </source>
</evidence>
<dbReference type="Gene3D" id="3.40.50.300">
    <property type="entry name" value="P-loop containing nucleotide triphosphate hydrolases"/>
    <property type="match status" value="2"/>
</dbReference>
<name>B1PRK8_9GAST</name>
<keyword evidence="11 16" id="KW-1133">Transmembrane helix</keyword>
<evidence type="ECO:0000259" key="18">
    <source>
        <dbReference type="PROSITE" id="PS50929"/>
    </source>
</evidence>
<dbReference type="PANTHER" id="PTHR24223:SF443">
    <property type="entry name" value="MULTIDRUG-RESISTANCE LIKE PROTEIN 1, ISOFORM I"/>
    <property type="match status" value="1"/>
</dbReference>
<dbReference type="Pfam" id="PF00664">
    <property type="entry name" value="ABC_membrane"/>
    <property type="match status" value="2"/>
</dbReference>
<dbReference type="CDD" id="cd18595">
    <property type="entry name" value="ABC_6TM_MRP1_2_3_6_D1_like"/>
    <property type="match status" value="1"/>
</dbReference>
<keyword evidence="6 16" id="KW-0812">Transmembrane</keyword>
<keyword evidence="4" id="KW-0813">Transport</keyword>
<evidence type="ECO:0000256" key="10">
    <source>
        <dbReference type="ARBA" id="ARBA00022967"/>
    </source>
</evidence>
<evidence type="ECO:0000259" key="17">
    <source>
        <dbReference type="PROSITE" id="PS50893"/>
    </source>
</evidence>
<dbReference type="InterPro" id="IPR003439">
    <property type="entry name" value="ABC_transporter-like_ATP-bd"/>
</dbReference>
<feature type="transmembrane region" description="Helical" evidence="16">
    <location>
        <begin position="176"/>
        <end position="195"/>
    </location>
</feature>
<dbReference type="InterPro" id="IPR027417">
    <property type="entry name" value="P-loop_NTPase"/>
</dbReference>
<keyword evidence="8" id="KW-0547">Nucleotide-binding</keyword>
<dbReference type="SUPFAM" id="SSF90123">
    <property type="entry name" value="ABC transporter transmembrane region"/>
    <property type="match status" value="2"/>
</dbReference>